<feature type="compositionally biased region" description="Polar residues" evidence="1">
    <location>
        <begin position="1"/>
        <end position="37"/>
    </location>
</feature>
<sequence length="104" mass="11307">MKSVNSSGTYVTRTINTPRSVTQEITTQNSRQLGSSSSKDKNLAFPKGITITQPDFSDETCAIKCMASRALQDISNQSAKLSQYSRSKVTTSPADAKENPYLVP</sequence>
<protein>
    <submittedName>
        <fullName evidence="2">Uncharacterized protein</fullName>
    </submittedName>
</protein>
<keyword evidence="3" id="KW-1185">Reference proteome</keyword>
<dbReference type="EMBL" id="JAAIUW010000012">
    <property type="protein sequence ID" value="KAF7807797.1"/>
    <property type="molecule type" value="Genomic_DNA"/>
</dbReference>
<feature type="compositionally biased region" description="Polar residues" evidence="1">
    <location>
        <begin position="76"/>
        <end position="93"/>
    </location>
</feature>
<feature type="region of interest" description="Disordered" evidence="1">
    <location>
        <begin position="1"/>
        <end position="45"/>
    </location>
</feature>
<evidence type="ECO:0000313" key="2">
    <source>
        <dbReference type="EMBL" id="KAF7807797.1"/>
    </source>
</evidence>
<feature type="region of interest" description="Disordered" evidence="1">
    <location>
        <begin position="76"/>
        <end position="104"/>
    </location>
</feature>
<gene>
    <name evidence="2" type="ORF">G2W53_039958</name>
</gene>
<reference evidence="2" key="1">
    <citation type="submission" date="2020-09" db="EMBL/GenBank/DDBJ databases">
        <title>Genome-Enabled Discovery of Anthraquinone Biosynthesis in Senna tora.</title>
        <authorList>
            <person name="Kang S.-H."/>
            <person name="Pandey R.P."/>
            <person name="Lee C.-M."/>
            <person name="Sim J.-S."/>
            <person name="Jeong J.-T."/>
            <person name="Choi B.-S."/>
            <person name="Jung M."/>
            <person name="Ginzburg D."/>
            <person name="Zhao K."/>
            <person name="Won S.Y."/>
            <person name="Oh T.-J."/>
            <person name="Yu Y."/>
            <person name="Kim N.-H."/>
            <person name="Lee O.R."/>
            <person name="Lee T.-H."/>
            <person name="Bashyal P."/>
            <person name="Kim T.-S."/>
            <person name="Lee W.-H."/>
            <person name="Kawkins C."/>
            <person name="Kim C.-K."/>
            <person name="Kim J.S."/>
            <person name="Ahn B.O."/>
            <person name="Rhee S.Y."/>
            <person name="Sohng J.K."/>
        </authorList>
    </citation>
    <scope>NUCLEOTIDE SEQUENCE</scope>
    <source>
        <tissue evidence="2">Leaf</tissue>
    </source>
</reference>
<name>A0A834SU57_9FABA</name>
<organism evidence="2 3">
    <name type="scientific">Senna tora</name>
    <dbReference type="NCBI Taxonomy" id="362788"/>
    <lineage>
        <taxon>Eukaryota</taxon>
        <taxon>Viridiplantae</taxon>
        <taxon>Streptophyta</taxon>
        <taxon>Embryophyta</taxon>
        <taxon>Tracheophyta</taxon>
        <taxon>Spermatophyta</taxon>
        <taxon>Magnoliopsida</taxon>
        <taxon>eudicotyledons</taxon>
        <taxon>Gunneridae</taxon>
        <taxon>Pentapetalae</taxon>
        <taxon>rosids</taxon>
        <taxon>fabids</taxon>
        <taxon>Fabales</taxon>
        <taxon>Fabaceae</taxon>
        <taxon>Caesalpinioideae</taxon>
        <taxon>Cassia clade</taxon>
        <taxon>Senna</taxon>
    </lineage>
</organism>
<proteinExistence type="predicted"/>
<dbReference type="AlphaFoldDB" id="A0A834SU57"/>
<comment type="caution">
    <text evidence="2">The sequence shown here is derived from an EMBL/GenBank/DDBJ whole genome shotgun (WGS) entry which is preliminary data.</text>
</comment>
<dbReference type="Proteomes" id="UP000634136">
    <property type="component" value="Unassembled WGS sequence"/>
</dbReference>
<evidence type="ECO:0000256" key="1">
    <source>
        <dbReference type="SAM" id="MobiDB-lite"/>
    </source>
</evidence>
<accession>A0A834SU57</accession>
<evidence type="ECO:0000313" key="3">
    <source>
        <dbReference type="Proteomes" id="UP000634136"/>
    </source>
</evidence>